<comment type="subcellular location">
    <subcellularLocation>
        <location evidence="1">Endomembrane system</location>
    </subcellularLocation>
</comment>
<dbReference type="AlphaFoldDB" id="A0ABD0PWR6"/>
<feature type="region of interest" description="Disordered" evidence="5">
    <location>
        <begin position="68"/>
        <end position="104"/>
    </location>
</feature>
<dbReference type="EMBL" id="JAMKFB020000013">
    <property type="protein sequence ID" value="KAL0178344.1"/>
    <property type="molecule type" value="Genomic_DNA"/>
</dbReference>
<feature type="non-terminal residue" evidence="7">
    <location>
        <position position="1"/>
    </location>
</feature>
<reference evidence="7 8" key="1">
    <citation type="submission" date="2024-05" db="EMBL/GenBank/DDBJ databases">
        <title>Genome sequencing and assembly of Indian major carp, Cirrhinus mrigala (Hamilton, 1822).</title>
        <authorList>
            <person name="Mohindra V."/>
            <person name="Chowdhury L.M."/>
            <person name="Lal K."/>
            <person name="Jena J.K."/>
        </authorList>
    </citation>
    <scope>NUCLEOTIDE SEQUENCE [LARGE SCALE GENOMIC DNA]</scope>
    <source>
        <strain evidence="7">CM1030</strain>
        <tissue evidence="7">Blood</tissue>
    </source>
</reference>
<evidence type="ECO:0000313" key="7">
    <source>
        <dbReference type="EMBL" id="KAL0178344.1"/>
    </source>
</evidence>
<dbReference type="Proteomes" id="UP001529510">
    <property type="component" value="Unassembled WGS sequence"/>
</dbReference>
<sequence>AFQQEITLNTNKIDALIVFGENLIQKSAPLDAVLIEDELEELHSYCQEVFGRVARFHHRLISRRPVLEEDREFSDRDTDPEDSADFSGVWEREREEDEEEEEAVSLTVRQAVSQLIPPALGRSGRETPVSVDSIPLEWDHTVDVGGSSSPEDDEELTFYSALS</sequence>
<keyword evidence="3" id="KW-0677">Repeat</keyword>
<protein>
    <recommendedName>
        <fullName evidence="6">Nesprin-1/2 domain-containing protein</fullName>
    </recommendedName>
</protein>
<dbReference type="InterPro" id="IPR056887">
    <property type="entry name" value="SYNE1/2_dom"/>
</dbReference>
<dbReference type="Pfam" id="PF25035">
    <property type="entry name" value="SYNE1"/>
    <property type="match status" value="1"/>
</dbReference>
<proteinExistence type="predicted"/>
<evidence type="ECO:0000256" key="3">
    <source>
        <dbReference type="ARBA" id="ARBA00022737"/>
    </source>
</evidence>
<feature type="compositionally biased region" description="Acidic residues" evidence="5">
    <location>
        <begin position="94"/>
        <end position="103"/>
    </location>
</feature>
<keyword evidence="2" id="KW-0597">Phosphoprotein</keyword>
<evidence type="ECO:0000256" key="4">
    <source>
        <dbReference type="ARBA" id="ARBA00023136"/>
    </source>
</evidence>
<name>A0ABD0PWR6_CIRMR</name>
<dbReference type="SUPFAM" id="SSF46966">
    <property type="entry name" value="Spectrin repeat"/>
    <property type="match status" value="1"/>
</dbReference>
<evidence type="ECO:0000259" key="6">
    <source>
        <dbReference type="Pfam" id="PF25035"/>
    </source>
</evidence>
<dbReference type="PANTHER" id="PTHR14514">
    <property type="entry name" value="PKA ANCHORING PROTEIN"/>
    <property type="match status" value="1"/>
</dbReference>
<gene>
    <name evidence="7" type="ORF">M9458_027238</name>
</gene>
<evidence type="ECO:0000256" key="2">
    <source>
        <dbReference type="ARBA" id="ARBA00022553"/>
    </source>
</evidence>
<keyword evidence="8" id="KW-1185">Reference proteome</keyword>
<evidence type="ECO:0000313" key="8">
    <source>
        <dbReference type="Proteomes" id="UP001529510"/>
    </source>
</evidence>
<keyword evidence="4" id="KW-0472">Membrane</keyword>
<feature type="non-terminal residue" evidence="7">
    <location>
        <position position="163"/>
    </location>
</feature>
<feature type="compositionally biased region" description="Basic and acidic residues" evidence="5">
    <location>
        <begin position="68"/>
        <end position="77"/>
    </location>
</feature>
<organism evidence="7 8">
    <name type="scientific">Cirrhinus mrigala</name>
    <name type="common">Mrigala</name>
    <dbReference type="NCBI Taxonomy" id="683832"/>
    <lineage>
        <taxon>Eukaryota</taxon>
        <taxon>Metazoa</taxon>
        <taxon>Chordata</taxon>
        <taxon>Craniata</taxon>
        <taxon>Vertebrata</taxon>
        <taxon>Euteleostomi</taxon>
        <taxon>Actinopterygii</taxon>
        <taxon>Neopterygii</taxon>
        <taxon>Teleostei</taxon>
        <taxon>Ostariophysi</taxon>
        <taxon>Cypriniformes</taxon>
        <taxon>Cyprinidae</taxon>
        <taxon>Labeoninae</taxon>
        <taxon>Labeonini</taxon>
        <taxon>Cirrhinus</taxon>
    </lineage>
</organism>
<accession>A0ABD0PWR6</accession>
<comment type="caution">
    <text evidence="7">The sequence shown here is derived from an EMBL/GenBank/DDBJ whole genome shotgun (WGS) entry which is preliminary data.</text>
</comment>
<evidence type="ECO:0000256" key="1">
    <source>
        <dbReference type="ARBA" id="ARBA00004308"/>
    </source>
</evidence>
<dbReference type="PANTHER" id="PTHR14514:SF4">
    <property type="entry name" value="NESPRIN-2"/>
    <property type="match status" value="1"/>
</dbReference>
<feature type="domain" description="Nesprin-1/2" evidence="6">
    <location>
        <begin position="67"/>
        <end position="144"/>
    </location>
</feature>
<feature type="region of interest" description="Disordered" evidence="5">
    <location>
        <begin position="140"/>
        <end position="163"/>
    </location>
</feature>
<evidence type="ECO:0000256" key="5">
    <source>
        <dbReference type="SAM" id="MobiDB-lite"/>
    </source>
</evidence>